<comment type="catalytic activity">
    <reaction evidence="10">
        <text>3 propionate 3-nitronate + 3 O2 + H2O = 3 3-oxopropanoate + 2 nitrate + nitrite + H2O2 + 3 H(+)</text>
        <dbReference type="Rhea" id="RHEA:57332"/>
        <dbReference type="ChEBI" id="CHEBI:15377"/>
        <dbReference type="ChEBI" id="CHEBI:15378"/>
        <dbReference type="ChEBI" id="CHEBI:15379"/>
        <dbReference type="ChEBI" id="CHEBI:16240"/>
        <dbReference type="ChEBI" id="CHEBI:16301"/>
        <dbReference type="ChEBI" id="CHEBI:17632"/>
        <dbReference type="ChEBI" id="CHEBI:33190"/>
        <dbReference type="ChEBI" id="CHEBI:136067"/>
    </reaction>
</comment>
<protein>
    <recommendedName>
        <fullName evidence="11">Nitronate monooxygenase</fullName>
    </recommendedName>
    <alternativeName>
        <fullName evidence="9">Propionate 3-nitronate monooxygenase</fullName>
    </alternativeName>
</protein>
<evidence type="ECO:0000256" key="11">
    <source>
        <dbReference type="ARBA" id="ARBA00067136"/>
    </source>
</evidence>
<keyword evidence="5" id="KW-0288">FMN</keyword>
<comment type="cofactor">
    <cofactor evidence="1">
        <name>FMN</name>
        <dbReference type="ChEBI" id="CHEBI:58210"/>
    </cofactor>
</comment>
<organism evidence="12 13">
    <name type="scientific">Shewanella violacea (strain JCM 10179 / CIP 106290 / LMG 19151 / DSS12)</name>
    <dbReference type="NCBI Taxonomy" id="637905"/>
    <lineage>
        <taxon>Bacteria</taxon>
        <taxon>Pseudomonadati</taxon>
        <taxon>Pseudomonadota</taxon>
        <taxon>Gammaproteobacteria</taxon>
        <taxon>Alteromonadales</taxon>
        <taxon>Shewanellaceae</taxon>
        <taxon>Shewanella</taxon>
    </lineage>
</organism>
<dbReference type="SUPFAM" id="SSF51412">
    <property type="entry name" value="Inosine monophosphate dehydrogenase (IMPDH)"/>
    <property type="match status" value="1"/>
</dbReference>
<dbReference type="HOGENOM" id="CLU_038732_5_0_6"/>
<sequence length="351" mass="37472">MRIQELLGVDLPIIQAPMAGVQNSKLALAVSSVGALGSIPCAMLSHDALRAELSHIQSQTQAPINVNFFSHQPAEFNVERDAIWRKTLAPYFREYSIDSSIDSKALPEGPSRQPFSDTVADILEEFRPQVVSFHFGLPEKALLARVKAWGATVLSTATTLEEALWLEANGVDGIIAQGLEAGGHRGMFLSQELGLQVSTYSLLQQILARVSLPVIATGGISDAKDVSAALSLGAAAVQVGTAYLLCDETNTSTLHRQAIKSNRSHKTVITNLFSGKPARGIVNRVIQELGPISELVPEFPHAATAITAIRQAAEAQGSSDFSPLWCGQNTIGCKEISAAELTLELARGVEV</sequence>
<evidence type="ECO:0000256" key="2">
    <source>
        <dbReference type="ARBA" id="ARBA00009881"/>
    </source>
</evidence>
<keyword evidence="13" id="KW-1185">Reference proteome</keyword>
<keyword evidence="8" id="KW-0503">Monooxygenase</keyword>
<keyword evidence="3" id="KW-0216">Detoxification</keyword>
<evidence type="ECO:0000256" key="9">
    <source>
        <dbReference type="ARBA" id="ARBA00031155"/>
    </source>
</evidence>
<dbReference type="STRING" id="637905.SVI_3938"/>
<evidence type="ECO:0000256" key="5">
    <source>
        <dbReference type="ARBA" id="ARBA00022643"/>
    </source>
</evidence>
<reference evidence="13" key="1">
    <citation type="journal article" date="2010" name="Mol. Biosyst.">
        <title>Complete genome sequence and comparative analysis of Shewanella violacea, a psychrophilic and piezophilic bacterium from deep sea floor sediments.</title>
        <authorList>
            <person name="Aono E."/>
            <person name="Baba T."/>
            <person name="Ara T."/>
            <person name="Nishi T."/>
            <person name="Nakamichi T."/>
            <person name="Inamoto E."/>
            <person name="Toyonaga H."/>
            <person name="Hasegawa M."/>
            <person name="Takai Y."/>
            <person name="Okumura Y."/>
            <person name="Baba M."/>
            <person name="Tomita M."/>
            <person name="Kato C."/>
            <person name="Oshima T."/>
            <person name="Nakasone K."/>
            <person name="Mori H."/>
        </authorList>
    </citation>
    <scope>NUCLEOTIDE SEQUENCE [LARGE SCALE GENOMIC DNA]</scope>
    <source>
        <strain evidence="13">JCM 10179 / CIP 106290 / LMG 19151 / DSS12</strain>
    </source>
</reference>
<evidence type="ECO:0000256" key="1">
    <source>
        <dbReference type="ARBA" id="ARBA00001917"/>
    </source>
</evidence>
<dbReference type="PANTHER" id="PTHR42747:SF3">
    <property type="entry name" value="NITRONATE MONOOXYGENASE-RELATED"/>
    <property type="match status" value="1"/>
</dbReference>
<comment type="similarity">
    <text evidence="2">Belongs to the nitronate monooxygenase family. NMO class I subfamily.</text>
</comment>
<accession>D4ZD14</accession>
<dbReference type="InterPro" id="IPR013785">
    <property type="entry name" value="Aldolase_TIM"/>
</dbReference>
<proteinExistence type="inferred from homology"/>
<evidence type="ECO:0000313" key="13">
    <source>
        <dbReference type="Proteomes" id="UP000002350"/>
    </source>
</evidence>
<keyword evidence="4" id="KW-0285">Flavoprotein</keyword>
<dbReference type="GO" id="GO:0000166">
    <property type="term" value="F:nucleotide binding"/>
    <property type="evidence" value="ECO:0007669"/>
    <property type="project" value="UniProtKB-KW"/>
</dbReference>
<evidence type="ECO:0000256" key="3">
    <source>
        <dbReference type="ARBA" id="ARBA00022575"/>
    </source>
</evidence>
<dbReference type="GO" id="GO:0051213">
    <property type="term" value="F:dioxygenase activity"/>
    <property type="evidence" value="ECO:0007669"/>
    <property type="project" value="UniProtKB-KW"/>
</dbReference>
<dbReference type="Pfam" id="PF03060">
    <property type="entry name" value="NMO"/>
    <property type="match status" value="1"/>
</dbReference>
<dbReference type="PANTHER" id="PTHR42747">
    <property type="entry name" value="NITRONATE MONOOXYGENASE-RELATED"/>
    <property type="match status" value="1"/>
</dbReference>
<name>D4ZD14_SHEVD</name>
<dbReference type="CDD" id="cd04730">
    <property type="entry name" value="NPD_like"/>
    <property type="match status" value="1"/>
</dbReference>
<dbReference type="Gene3D" id="3.20.20.70">
    <property type="entry name" value="Aldolase class I"/>
    <property type="match status" value="1"/>
</dbReference>
<keyword evidence="6" id="KW-0547">Nucleotide-binding</keyword>
<dbReference type="InterPro" id="IPR004136">
    <property type="entry name" value="NMO"/>
</dbReference>
<keyword evidence="7" id="KW-0560">Oxidoreductase</keyword>
<evidence type="ECO:0000256" key="4">
    <source>
        <dbReference type="ARBA" id="ARBA00022630"/>
    </source>
</evidence>
<evidence type="ECO:0000256" key="6">
    <source>
        <dbReference type="ARBA" id="ARBA00022741"/>
    </source>
</evidence>
<evidence type="ECO:0000256" key="8">
    <source>
        <dbReference type="ARBA" id="ARBA00023033"/>
    </source>
</evidence>
<dbReference type="eggNOG" id="COG2070">
    <property type="taxonomic scope" value="Bacteria"/>
</dbReference>
<dbReference type="GO" id="GO:0018580">
    <property type="term" value="F:nitronate monooxygenase activity"/>
    <property type="evidence" value="ECO:0007669"/>
    <property type="project" value="InterPro"/>
</dbReference>
<evidence type="ECO:0000313" key="12">
    <source>
        <dbReference type="EMBL" id="BAJ03909.1"/>
    </source>
</evidence>
<dbReference type="FunFam" id="3.20.20.70:FF:000154">
    <property type="entry name" value="Probable nitronate monooxygenase"/>
    <property type="match status" value="1"/>
</dbReference>
<dbReference type="OrthoDB" id="9778912at2"/>
<dbReference type="RefSeq" id="WP_013053200.1">
    <property type="nucleotide sequence ID" value="NC_014012.1"/>
</dbReference>
<dbReference type="EMBL" id="AP011177">
    <property type="protein sequence ID" value="BAJ03909.1"/>
    <property type="molecule type" value="Genomic_DNA"/>
</dbReference>
<dbReference type="AlphaFoldDB" id="D4ZD14"/>
<dbReference type="KEGG" id="svo:SVI_3938"/>
<dbReference type="GO" id="GO:0009636">
    <property type="term" value="P:response to toxic substance"/>
    <property type="evidence" value="ECO:0007669"/>
    <property type="project" value="UniProtKB-KW"/>
</dbReference>
<dbReference type="Proteomes" id="UP000002350">
    <property type="component" value="Chromosome"/>
</dbReference>
<evidence type="ECO:0000256" key="10">
    <source>
        <dbReference type="ARBA" id="ARBA00049401"/>
    </source>
</evidence>
<gene>
    <name evidence="12" type="ordered locus">SVI_3938</name>
</gene>
<evidence type="ECO:0000256" key="7">
    <source>
        <dbReference type="ARBA" id="ARBA00023002"/>
    </source>
</evidence>
<keyword evidence="12" id="KW-0223">Dioxygenase</keyword>